<dbReference type="GO" id="GO:0005506">
    <property type="term" value="F:iron ion binding"/>
    <property type="evidence" value="ECO:0007669"/>
    <property type="project" value="InterPro"/>
</dbReference>
<dbReference type="AlphaFoldDB" id="A0A3D8QB13"/>
<dbReference type="PRINTS" id="PR00463">
    <property type="entry name" value="EP450I"/>
</dbReference>
<dbReference type="GO" id="GO:0020037">
    <property type="term" value="F:heme binding"/>
    <property type="evidence" value="ECO:0007669"/>
    <property type="project" value="InterPro"/>
</dbReference>
<dbReference type="PANTHER" id="PTHR46300:SF7">
    <property type="entry name" value="P450, PUTATIVE (EUROFUNG)-RELATED"/>
    <property type="match status" value="1"/>
</dbReference>
<sequence>MTSMLLFETALLLLALYVFKGLFFDKKKKKNAALLPPGPSGLPFVGNIADLPPAGIPEYQHWLKHKDLYGPISSVTVLGQTMIIIHDKNLALELMEKRSAIYSSRPRMVFAFEMCGWIDTIASQPNNNRHRLYRKYAHQTIGTKAAVSRLSEIQEAEVGRFLQRLTHTPDELFAHIRTEAGATILKITYDYNIEQHKEDPLVKVADEALDQFSAAAVPGAWMVDVLPFLRHLPEWLPGAGFKRTSRLWKKTLADVANIPYNYVKKQISDQPNHDSYVSRLVEQNSSTLGPEEEHAIKWSAASLYTGGADTSVSTMSSFFLAMSITPEVQRKAQQEIDRVVGSSRLPTFSDRENLPYVDAIVKEALRWHPIGPMGLPHVVDQDDMYNEYLIPKGSLVLPSIWWFTHDPETYHDPMAFKPERYFEPFCEPSPNDVVWGFGRRICPGRVLADSNIYLAFAQTLAAFNIQKAVDENGAEIQPEIGFTAGIISHPMPFKCRLSPRSKAHEKLINEIEERYPWKESDAQLL</sequence>
<dbReference type="InterPro" id="IPR001128">
    <property type="entry name" value="Cyt_P450"/>
</dbReference>
<dbReference type="Gene3D" id="1.10.630.10">
    <property type="entry name" value="Cytochrome P450"/>
    <property type="match status" value="1"/>
</dbReference>
<evidence type="ECO:0000256" key="9">
    <source>
        <dbReference type="RuleBase" id="RU000461"/>
    </source>
</evidence>
<dbReference type="InterPro" id="IPR002401">
    <property type="entry name" value="Cyt_P450_E_grp-I"/>
</dbReference>
<keyword evidence="6 8" id="KW-0408">Iron</keyword>
<dbReference type="PRINTS" id="PR00385">
    <property type="entry name" value="P450"/>
</dbReference>
<accession>A0A3D8QB13</accession>
<dbReference type="SUPFAM" id="SSF48264">
    <property type="entry name" value="Cytochrome P450"/>
    <property type="match status" value="1"/>
</dbReference>
<dbReference type="CDD" id="cd11065">
    <property type="entry name" value="CYP64-like"/>
    <property type="match status" value="1"/>
</dbReference>
<dbReference type="GO" id="GO:0016705">
    <property type="term" value="F:oxidoreductase activity, acting on paired donors, with incorporation or reduction of molecular oxygen"/>
    <property type="evidence" value="ECO:0007669"/>
    <property type="project" value="InterPro"/>
</dbReference>
<evidence type="ECO:0000256" key="6">
    <source>
        <dbReference type="ARBA" id="ARBA00023004"/>
    </source>
</evidence>
<comment type="similarity">
    <text evidence="2 9">Belongs to the cytochrome P450 family.</text>
</comment>
<dbReference type="OrthoDB" id="2789670at2759"/>
<evidence type="ECO:0000256" key="1">
    <source>
        <dbReference type="ARBA" id="ARBA00001971"/>
    </source>
</evidence>
<keyword evidence="7 9" id="KW-0503">Monooxygenase</keyword>
<dbReference type="Proteomes" id="UP000256328">
    <property type="component" value="Unassembled WGS sequence"/>
</dbReference>
<evidence type="ECO:0000313" key="10">
    <source>
        <dbReference type="EMBL" id="RDW59032.1"/>
    </source>
</evidence>
<dbReference type="InterPro" id="IPR017972">
    <property type="entry name" value="Cyt_P450_CS"/>
</dbReference>
<dbReference type="InterPro" id="IPR036396">
    <property type="entry name" value="Cyt_P450_sf"/>
</dbReference>
<organism evidence="10 11">
    <name type="scientific">Coleophoma crateriformis</name>
    <dbReference type="NCBI Taxonomy" id="565419"/>
    <lineage>
        <taxon>Eukaryota</taxon>
        <taxon>Fungi</taxon>
        <taxon>Dikarya</taxon>
        <taxon>Ascomycota</taxon>
        <taxon>Pezizomycotina</taxon>
        <taxon>Leotiomycetes</taxon>
        <taxon>Helotiales</taxon>
        <taxon>Dermateaceae</taxon>
        <taxon>Coleophoma</taxon>
    </lineage>
</organism>
<dbReference type="Pfam" id="PF00067">
    <property type="entry name" value="p450"/>
    <property type="match status" value="1"/>
</dbReference>
<keyword evidence="3 8" id="KW-0349">Heme</keyword>
<name>A0A3D8QB13_9HELO</name>
<keyword evidence="11" id="KW-1185">Reference proteome</keyword>
<evidence type="ECO:0000256" key="8">
    <source>
        <dbReference type="PIRSR" id="PIRSR602401-1"/>
    </source>
</evidence>
<dbReference type="EMBL" id="PDLN01000020">
    <property type="protein sequence ID" value="RDW59032.1"/>
    <property type="molecule type" value="Genomic_DNA"/>
</dbReference>
<dbReference type="GO" id="GO:0004497">
    <property type="term" value="F:monooxygenase activity"/>
    <property type="evidence" value="ECO:0007669"/>
    <property type="project" value="UniProtKB-KW"/>
</dbReference>
<evidence type="ECO:0000256" key="5">
    <source>
        <dbReference type="ARBA" id="ARBA00023002"/>
    </source>
</evidence>
<dbReference type="PANTHER" id="PTHR46300">
    <property type="entry name" value="P450, PUTATIVE (EUROFUNG)-RELATED-RELATED"/>
    <property type="match status" value="1"/>
</dbReference>
<reference evidence="10 11" key="1">
    <citation type="journal article" date="2018" name="IMA Fungus">
        <title>IMA Genome-F 9: Draft genome sequence of Annulohypoxylon stygium, Aspergillus mulundensis, Berkeleyomyces basicola (syn. Thielaviopsis basicola), Ceratocystis smalleyi, two Cercospora beticola strains, Coleophoma cylindrospora, Fusarium fracticaudum, Phialophora cf. hyalina, and Morchella septimelata.</title>
        <authorList>
            <person name="Wingfield B.D."/>
            <person name="Bills G.F."/>
            <person name="Dong Y."/>
            <person name="Huang W."/>
            <person name="Nel W.J."/>
            <person name="Swalarsk-Parry B.S."/>
            <person name="Vaghefi N."/>
            <person name="Wilken P.M."/>
            <person name="An Z."/>
            <person name="de Beer Z.W."/>
            <person name="De Vos L."/>
            <person name="Chen L."/>
            <person name="Duong T.A."/>
            <person name="Gao Y."/>
            <person name="Hammerbacher A."/>
            <person name="Kikkert J.R."/>
            <person name="Li Y."/>
            <person name="Li H."/>
            <person name="Li K."/>
            <person name="Li Q."/>
            <person name="Liu X."/>
            <person name="Ma X."/>
            <person name="Naidoo K."/>
            <person name="Pethybridge S.J."/>
            <person name="Sun J."/>
            <person name="Steenkamp E.T."/>
            <person name="van der Nest M.A."/>
            <person name="van Wyk S."/>
            <person name="Wingfield M.J."/>
            <person name="Xiong C."/>
            <person name="Yue Q."/>
            <person name="Zhang X."/>
        </authorList>
    </citation>
    <scope>NUCLEOTIDE SEQUENCE [LARGE SCALE GENOMIC DNA]</scope>
    <source>
        <strain evidence="10 11">BP5796</strain>
    </source>
</reference>
<feature type="binding site" description="axial binding residue" evidence="8">
    <location>
        <position position="442"/>
    </location>
    <ligand>
        <name>heme</name>
        <dbReference type="ChEBI" id="CHEBI:30413"/>
    </ligand>
    <ligandPart>
        <name>Fe</name>
        <dbReference type="ChEBI" id="CHEBI:18248"/>
    </ligandPart>
</feature>
<evidence type="ECO:0000256" key="3">
    <source>
        <dbReference type="ARBA" id="ARBA00022617"/>
    </source>
</evidence>
<dbReference type="InterPro" id="IPR050364">
    <property type="entry name" value="Cytochrome_P450_fung"/>
</dbReference>
<proteinExistence type="inferred from homology"/>
<dbReference type="PROSITE" id="PS00086">
    <property type="entry name" value="CYTOCHROME_P450"/>
    <property type="match status" value="1"/>
</dbReference>
<comment type="cofactor">
    <cofactor evidence="1 8">
        <name>heme</name>
        <dbReference type="ChEBI" id="CHEBI:30413"/>
    </cofactor>
</comment>
<protein>
    <submittedName>
        <fullName evidence="10">O-methylsterigmatocystin oxidoreductase-2</fullName>
    </submittedName>
</protein>
<evidence type="ECO:0000256" key="4">
    <source>
        <dbReference type="ARBA" id="ARBA00022723"/>
    </source>
</evidence>
<evidence type="ECO:0000256" key="2">
    <source>
        <dbReference type="ARBA" id="ARBA00010617"/>
    </source>
</evidence>
<keyword evidence="4 8" id="KW-0479">Metal-binding</keyword>
<gene>
    <name evidence="10" type="ORF">BP5796_11956</name>
</gene>
<keyword evidence="5 9" id="KW-0560">Oxidoreductase</keyword>
<comment type="caution">
    <text evidence="10">The sequence shown here is derived from an EMBL/GenBank/DDBJ whole genome shotgun (WGS) entry which is preliminary data.</text>
</comment>
<evidence type="ECO:0000313" key="11">
    <source>
        <dbReference type="Proteomes" id="UP000256328"/>
    </source>
</evidence>
<evidence type="ECO:0000256" key="7">
    <source>
        <dbReference type="ARBA" id="ARBA00023033"/>
    </source>
</evidence>